<accession>A0A655FX61</accession>
<evidence type="ECO:0000313" key="1">
    <source>
        <dbReference type="EMBL" id="CNW51113.1"/>
    </source>
</evidence>
<proteinExistence type="predicted"/>
<evidence type="ECO:0000313" key="2">
    <source>
        <dbReference type="Proteomes" id="UP000039217"/>
    </source>
</evidence>
<dbReference type="Proteomes" id="UP000039217">
    <property type="component" value="Unassembled WGS sequence"/>
</dbReference>
<dbReference type="AlphaFoldDB" id="A0A655FX61"/>
<dbReference type="EMBL" id="CQQC01002105">
    <property type="protein sequence ID" value="CNW51113.1"/>
    <property type="molecule type" value="Genomic_DNA"/>
</dbReference>
<protein>
    <submittedName>
        <fullName evidence="1">Uncharacterized protein</fullName>
    </submittedName>
</protein>
<reference evidence="1 2" key="1">
    <citation type="submission" date="2015-03" db="EMBL/GenBank/DDBJ databases">
        <authorList>
            <consortium name="Pathogen Informatics"/>
        </authorList>
    </citation>
    <scope>NUCLEOTIDE SEQUENCE [LARGE SCALE GENOMIC DNA]</scope>
    <source>
        <strain evidence="1 2">D00501624</strain>
    </source>
</reference>
<sequence length="38" mass="3951">MMIVAVIPHTSEPAKPSHDFFGLIVGTIGCLPNSTPTA</sequence>
<gene>
    <name evidence="1" type="ORF">ERS007661_04044</name>
</gene>
<name>A0A655FX61_MYCTX</name>
<organism evidence="1 2">
    <name type="scientific">Mycobacterium tuberculosis</name>
    <dbReference type="NCBI Taxonomy" id="1773"/>
    <lineage>
        <taxon>Bacteria</taxon>
        <taxon>Bacillati</taxon>
        <taxon>Actinomycetota</taxon>
        <taxon>Actinomycetes</taxon>
        <taxon>Mycobacteriales</taxon>
        <taxon>Mycobacteriaceae</taxon>
        <taxon>Mycobacterium</taxon>
        <taxon>Mycobacterium tuberculosis complex</taxon>
    </lineage>
</organism>